<evidence type="ECO:0000256" key="5">
    <source>
        <dbReference type="ARBA" id="ARBA00023004"/>
    </source>
</evidence>
<dbReference type="Gene3D" id="1.10.630.10">
    <property type="entry name" value="Cytochrome P450"/>
    <property type="match status" value="1"/>
</dbReference>
<dbReference type="KEGG" id="kbs:EPA93_14600"/>
<dbReference type="SUPFAM" id="SSF48264">
    <property type="entry name" value="Cytochrome P450"/>
    <property type="match status" value="1"/>
</dbReference>
<organism evidence="8 9">
    <name type="scientific">Ktedonosporobacter rubrisoli</name>
    <dbReference type="NCBI Taxonomy" id="2509675"/>
    <lineage>
        <taxon>Bacteria</taxon>
        <taxon>Bacillati</taxon>
        <taxon>Chloroflexota</taxon>
        <taxon>Ktedonobacteria</taxon>
        <taxon>Ktedonobacterales</taxon>
        <taxon>Ktedonosporobacteraceae</taxon>
        <taxon>Ktedonosporobacter</taxon>
    </lineage>
</organism>
<dbReference type="GO" id="GO:0016705">
    <property type="term" value="F:oxidoreductase activity, acting on paired donors, with incorporation or reduction of molecular oxygen"/>
    <property type="evidence" value="ECO:0007669"/>
    <property type="project" value="InterPro"/>
</dbReference>
<dbReference type="FunFam" id="1.10.630.10:FF:000018">
    <property type="entry name" value="Cytochrome P450 monooxygenase"/>
    <property type="match status" value="1"/>
</dbReference>
<dbReference type="GO" id="GO:0005506">
    <property type="term" value="F:iron ion binding"/>
    <property type="evidence" value="ECO:0007669"/>
    <property type="project" value="InterPro"/>
</dbReference>
<evidence type="ECO:0000313" key="9">
    <source>
        <dbReference type="Proteomes" id="UP000290365"/>
    </source>
</evidence>
<dbReference type="InterPro" id="IPR002397">
    <property type="entry name" value="Cyt_P450_B"/>
</dbReference>
<dbReference type="InterPro" id="IPR036396">
    <property type="entry name" value="Cyt_P450_sf"/>
</dbReference>
<dbReference type="InterPro" id="IPR017972">
    <property type="entry name" value="Cyt_P450_CS"/>
</dbReference>
<sequence>MAQNTLDELFSHRLNPYPFFRQMREERPFSRVNWAGREMWLATTYEDTSAILKDPRFTMDLQKVAVMMSEQGGRKEAPLRYVPLAAWPHLLNTDPPEHTRLRNLVSKAFTPRMIEQLKPRISQVTDELITAVQDKGQMDLIADFTFPLPITIILDMLGIPVADRQQFRTWTQAIVQSQGDVEIDKIEAGRTAEKEFIDYIKMLLATKHAHRDDDLTSRLIQASEQGDTLSEEEIISMVLLLITAGHETTVHLIDNGMLALLMHPEQMQLLRDDPSLLVAAVEELLRYVAPVSLSAPRWACEDISIHGHVVRKGEMVRCALLGADTDPQQFSDPEYLDILRQEKQHLSFGKGIHFCLGAPLARLEGQIAIEALLKRLPNLQLACAPEQLVWQNAGSLRVLAALPLKF</sequence>
<keyword evidence="4 7" id="KW-0560">Oxidoreductase</keyword>
<accession>A0A4P6JPT2</accession>
<evidence type="ECO:0000256" key="4">
    <source>
        <dbReference type="ARBA" id="ARBA00023002"/>
    </source>
</evidence>
<dbReference type="EMBL" id="CP035758">
    <property type="protein sequence ID" value="QBD77160.1"/>
    <property type="molecule type" value="Genomic_DNA"/>
</dbReference>
<proteinExistence type="inferred from homology"/>
<keyword evidence="2 7" id="KW-0349">Heme</keyword>
<evidence type="ECO:0000256" key="3">
    <source>
        <dbReference type="ARBA" id="ARBA00022723"/>
    </source>
</evidence>
<evidence type="ECO:0000256" key="1">
    <source>
        <dbReference type="ARBA" id="ARBA00010617"/>
    </source>
</evidence>
<reference evidence="8 9" key="1">
    <citation type="submission" date="2019-01" db="EMBL/GenBank/DDBJ databases">
        <title>Ktedonosporobacter rubrisoli SCAWS-G2.</title>
        <authorList>
            <person name="Huang Y."/>
            <person name="Yan B."/>
        </authorList>
    </citation>
    <scope>NUCLEOTIDE SEQUENCE [LARGE SCALE GENOMIC DNA]</scope>
    <source>
        <strain evidence="8 9">SCAWS-G2</strain>
    </source>
</reference>
<name>A0A4P6JPT2_KTERU</name>
<dbReference type="InterPro" id="IPR001128">
    <property type="entry name" value="Cyt_P450"/>
</dbReference>
<gene>
    <name evidence="8" type="ORF">EPA93_14600</name>
</gene>
<keyword evidence="5 7" id="KW-0408">Iron</keyword>
<evidence type="ECO:0000313" key="8">
    <source>
        <dbReference type="EMBL" id="QBD77160.1"/>
    </source>
</evidence>
<keyword evidence="3 7" id="KW-0479">Metal-binding</keyword>
<dbReference type="PRINTS" id="PR00359">
    <property type="entry name" value="BP450"/>
</dbReference>
<dbReference type="RefSeq" id="WP_129888223.1">
    <property type="nucleotide sequence ID" value="NZ_CP035758.1"/>
</dbReference>
<dbReference type="CDD" id="cd11029">
    <property type="entry name" value="CYP107-like"/>
    <property type="match status" value="1"/>
</dbReference>
<dbReference type="GO" id="GO:0004497">
    <property type="term" value="F:monooxygenase activity"/>
    <property type="evidence" value="ECO:0007669"/>
    <property type="project" value="UniProtKB-KW"/>
</dbReference>
<dbReference type="AlphaFoldDB" id="A0A4P6JPT2"/>
<dbReference type="GO" id="GO:0020037">
    <property type="term" value="F:heme binding"/>
    <property type="evidence" value="ECO:0007669"/>
    <property type="project" value="InterPro"/>
</dbReference>
<dbReference type="OrthoDB" id="9801155at2"/>
<dbReference type="Pfam" id="PF00067">
    <property type="entry name" value="p450"/>
    <property type="match status" value="1"/>
</dbReference>
<protein>
    <submittedName>
        <fullName evidence="8">Cytochrome P450</fullName>
    </submittedName>
</protein>
<evidence type="ECO:0000256" key="6">
    <source>
        <dbReference type="ARBA" id="ARBA00023033"/>
    </source>
</evidence>
<dbReference type="PANTHER" id="PTHR46696">
    <property type="entry name" value="P450, PUTATIVE (EUROFUNG)-RELATED"/>
    <property type="match status" value="1"/>
</dbReference>
<comment type="similarity">
    <text evidence="1 7">Belongs to the cytochrome P450 family.</text>
</comment>
<dbReference type="PROSITE" id="PS00086">
    <property type="entry name" value="CYTOCHROME_P450"/>
    <property type="match status" value="1"/>
</dbReference>
<keyword evidence="9" id="KW-1185">Reference proteome</keyword>
<evidence type="ECO:0000256" key="2">
    <source>
        <dbReference type="ARBA" id="ARBA00022617"/>
    </source>
</evidence>
<dbReference type="Proteomes" id="UP000290365">
    <property type="component" value="Chromosome"/>
</dbReference>
<keyword evidence="6 7" id="KW-0503">Monooxygenase</keyword>
<evidence type="ECO:0000256" key="7">
    <source>
        <dbReference type="RuleBase" id="RU000461"/>
    </source>
</evidence>
<dbReference type="PANTHER" id="PTHR46696:SF1">
    <property type="entry name" value="CYTOCHROME P450 YJIB-RELATED"/>
    <property type="match status" value="1"/>
</dbReference>